<evidence type="ECO:0000256" key="5">
    <source>
        <dbReference type="ARBA" id="ARBA00022679"/>
    </source>
</evidence>
<dbReference type="GO" id="GO:0032259">
    <property type="term" value="P:methylation"/>
    <property type="evidence" value="ECO:0007669"/>
    <property type="project" value="UniProtKB-KW"/>
</dbReference>
<keyword evidence="3 12" id="KW-0963">Cytoplasm</keyword>
<comment type="function">
    <text evidence="12">Involved in the cellular defense against the biological effects of O6-methylguanine (O6-MeG) and O4-methylthymine (O4-MeT) in DNA. Repairs the methylated nucleobase in DNA by stoichiometrically transferring the methyl group to a cysteine residue in the enzyme. This is a suicide reaction: the enzyme is irreversibly inactivated.</text>
</comment>
<dbReference type="SUPFAM" id="SSF46767">
    <property type="entry name" value="Methylated DNA-protein cysteine methyltransferase, C-terminal domain"/>
    <property type="match status" value="1"/>
</dbReference>
<dbReference type="Gene3D" id="1.10.10.10">
    <property type="entry name" value="Winged helix-like DNA-binding domain superfamily/Winged helix DNA-binding domain"/>
    <property type="match status" value="1"/>
</dbReference>
<evidence type="ECO:0000256" key="11">
    <source>
        <dbReference type="ARBA" id="ARBA00049348"/>
    </source>
</evidence>
<evidence type="ECO:0000256" key="6">
    <source>
        <dbReference type="ARBA" id="ARBA00022763"/>
    </source>
</evidence>
<dbReference type="Gene3D" id="3.40.10.10">
    <property type="entry name" value="DNA Methylphosphotriester Repair Domain"/>
    <property type="match status" value="1"/>
</dbReference>
<organism evidence="16 17">
    <name type="scientific">Paremcibacter congregatus</name>
    <dbReference type="NCBI Taxonomy" id="2043170"/>
    <lineage>
        <taxon>Bacteria</taxon>
        <taxon>Pseudomonadati</taxon>
        <taxon>Pseudomonadota</taxon>
        <taxon>Alphaproteobacteria</taxon>
        <taxon>Emcibacterales</taxon>
        <taxon>Emcibacteraceae</taxon>
        <taxon>Paremcibacter</taxon>
    </lineage>
</organism>
<evidence type="ECO:0000256" key="13">
    <source>
        <dbReference type="PIRSR" id="PIRSR000409-1"/>
    </source>
</evidence>
<feature type="active site" description="Nucleophile; methyl group acceptor" evidence="12">
    <location>
        <position position="316"/>
    </location>
</feature>
<keyword evidence="17" id="KW-1185">Reference proteome</keyword>
<dbReference type="Pfam" id="PF02870">
    <property type="entry name" value="Methyltransf_1N"/>
    <property type="match status" value="1"/>
</dbReference>
<dbReference type="RefSeq" id="WP_099471555.1">
    <property type="nucleotide sequence ID" value="NZ_CP041025.1"/>
</dbReference>
<evidence type="ECO:0000313" key="16">
    <source>
        <dbReference type="EMBL" id="PHZ85971.1"/>
    </source>
</evidence>
<feature type="binding site" evidence="14">
    <location>
        <position position="40"/>
    </location>
    <ligand>
        <name>Zn(2+)</name>
        <dbReference type="ChEBI" id="CHEBI:29105"/>
    </ligand>
</feature>
<dbReference type="GO" id="GO:0043565">
    <property type="term" value="F:sequence-specific DNA binding"/>
    <property type="evidence" value="ECO:0007669"/>
    <property type="project" value="InterPro"/>
</dbReference>
<dbReference type="Pfam" id="PF01035">
    <property type="entry name" value="DNA_binding_1"/>
    <property type="match status" value="1"/>
</dbReference>
<dbReference type="GO" id="GO:0006307">
    <property type="term" value="P:DNA alkylation repair"/>
    <property type="evidence" value="ECO:0007669"/>
    <property type="project" value="UniProtKB-UniRule"/>
</dbReference>
<feature type="domain" description="HTH araC/xylS-type" evidence="15">
    <location>
        <begin position="107"/>
        <end position="180"/>
    </location>
</feature>
<evidence type="ECO:0000256" key="4">
    <source>
        <dbReference type="ARBA" id="ARBA00022603"/>
    </source>
</evidence>
<evidence type="ECO:0000256" key="10">
    <source>
        <dbReference type="ARBA" id="ARBA00023204"/>
    </source>
</evidence>
<feature type="binding site" evidence="14">
    <location>
        <position position="67"/>
    </location>
    <ligand>
        <name>Zn(2+)</name>
        <dbReference type="ChEBI" id="CHEBI:29105"/>
    </ligand>
</feature>
<accession>A0A2G4YUG1</accession>
<dbReference type="EMBL" id="PDEM01000009">
    <property type="protein sequence ID" value="PHZ85971.1"/>
    <property type="molecule type" value="Genomic_DNA"/>
</dbReference>
<comment type="cofactor">
    <cofactor evidence="14">
        <name>Zn(2+)</name>
        <dbReference type="ChEBI" id="CHEBI:29105"/>
    </cofactor>
    <text evidence="14">Binds 1 zinc ion per subunit.</text>
</comment>
<dbReference type="GO" id="GO:0003700">
    <property type="term" value="F:DNA-binding transcription factor activity"/>
    <property type="evidence" value="ECO:0007669"/>
    <property type="project" value="InterPro"/>
</dbReference>
<dbReference type="InterPro" id="IPR014048">
    <property type="entry name" value="MethylDNA_cys_MeTrfase_DNA-bd"/>
</dbReference>
<dbReference type="PANTHER" id="PTHR10815">
    <property type="entry name" value="METHYLATED-DNA--PROTEIN-CYSTEINE METHYLTRANSFERASE"/>
    <property type="match status" value="1"/>
</dbReference>
<evidence type="ECO:0000256" key="14">
    <source>
        <dbReference type="PIRSR" id="PIRSR000409-3"/>
    </source>
</evidence>
<comment type="caution">
    <text evidence="16">The sequence shown here is derived from an EMBL/GenBank/DDBJ whole genome shotgun (WGS) entry which is preliminary data.</text>
</comment>
<dbReference type="HAMAP" id="MF_00772">
    <property type="entry name" value="OGT"/>
    <property type="match status" value="1"/>
</dbReference>
<dbReference type="OrthoDB" id="9802228at2"/>
<comment type="similarity">
    <text evidence="2 12">Belongs to the MGMT family.</text>
</comment>
<keyword evidence="10 12" id="KW-0234">DNA repair</keyword>
<evidence type="ECO:0000256" key="2">
    <source>
        <dbReference type="ARBA" id="ARBA00008711"/>
    </source>
</evidence>
<dbReference type="Pfam" id="PF02805">
    <property type="entry name" value="Ada_Zn_binding"/>
    <property type="match status" value="1"/>
</dbReference>
<keyword evidence="6 12" id="KW-0227">DNA damage</keyword>
<feature type="binding site" evidence="14">
    <location>
        <position position="70"/>
    </location>
    <ligand>
        <name>Zn(2+)</name>
        <dbReference type="ChEBI" id="CHEBI:29105"/>
    </ligand>
</feature>
<dbReference type="InterPro" id="IPR036217">
    <property type="entry name" value="MethylDNA_cys_MeTrfase_DNAb"/>
</dbReference>
<dbReference type="InterPro" id="IPR036631">
    <property type="entry name" value="MGMT_N_sf"/>
</dbReference>
<keyword evidence="7" id="KW-0805">Transcription regulation</keyword>
<keyword evidence="9" id="KW-0804">Transcription</keyword>
<keyword evidence="14" id="KW-0479">Metal-binding</keyword>
<evidence type="ECO:0000256" key="7">
    <source>
        <dbReference type="ARBA" id="ARBA00023015"/>
    </source>
</evidence>
<dbReference type="GO" id="GO:0008270">
    <property type="term" value="F:zinc ion binding"/>
    <property type="evidence" value="ECO:0007669"/>
    <property type="project" value="InterPro"/>
</dbReference>
<keyword evidence="8" id="KW-0010">Activator</keyword>
<dbReference type="SUPFAM" id="SSF57884">
    <property type="entry name" value="Ada DNA repair protein, N-terminal domain (N-Ada 10)"/>
    <property type="match status" value="1"/>
</dbReference>
<comment type="miscellaneous">
    <text evidence="12">This enzyme catalyzes only one turnover and therefore is not strictly catalytic. According to one definition, an enzyme is a biocatalyst that acts repeatedly and over many reaction cycles.</text>
</comment>
<dbReference type="InterPro" id="IPR001497">
    <property type="entry name" value="MethylDNA_cys_MeTrfase_AS"/>
</dbReference>
<dbReference type="SMART" id="SM00342">
    <property type="entry name" value="HTH_ARAC"/>
    <property type="match status" value="1"/>
</dbReference>
<dbReference type="InterPro" id="IPR036388">
    <property type="entry name" value="WH-like_DNA-bd_sf"/>
</dbReference>
<evidence type="ECO:0000256" key="8">
    <source>
        <dbReference type="ARBA" id="ARBA00023159"/>
    </source>
</evidence>
<dbReference type="CDD" id="cd06445">
    <property type="entry name" value="ATase"/>
    <property type="match status" value="1"/>
</dbReference>
<evidence type="ECO:0000256" key="12">
    <source>
        <dbReference type="HAMAP-Rule" id="MF_00772"/>
    </source>
</evidence>
<dbReference type="SUPFAM" id="SSF46689">
    <property type="entry name" value="Homeodomain-like"/>
    <property type="match status" value="1"/>
</dbReference>
<dbReference type="PANTHER" id="PTHR10815:SF5">
    <property type="entry name" value="METHYLATED-DNA--PROTEIN-CYSTEINE METHYLTRANSFERASE"/>
    <property type="match status" value="1"/>
</dbReference>
<comment type="catalytic activity">
    <reaction evidence="1 12">
        <text>a 4-O-methyl-thymidine in DNA + L-cysteinyl-[protein] = a thymidine in DNA + S-methyl-L-cysteinyl-[protein]</text>
        <dbReference type="Rhea" id="RHEA:53428"/>
        <dbReference type="Rhea" id="RHEA-COMP:10131"/>
        <dbReference type="Rhea" id="RHEA-COMP:10132"/>
        <dbReference type="Rhea" id="RHEA-COMP:13555"/>
        <dbReference type="Rhea" id="RHEA-COMP:13556"/>
        <dbReference type="ChEBI" id="CHEBI:29950"/>
        <dbReference type="ChEBI" id="CHEBI:82612"/>
        <dbReference type="ChEBI" id="CHEBI:137386"/>
        <dbReference type="ChEBI" id="CHEBI:137387"/>
        <dbReference type="EC" id="2.1.1.63"/>
    </reaction>
</comment>
<dbReference type="GO" id="GO:0003908">
    <property type="term" value="F:methylated-DNA-[protein]-cysteine S-methyltransferase activity"/>
    <property type="evidence" value="ECO:0007669"/>
    <property type="project" value="UniProtKB-UniRule"/>
</dbReference>
<dbReference type="PROSITE" id="PS01124">
    <property type="entry name" value="HTH_ARAC_FAMILY_2"/>
    <property type="match status" value="1"/>
</dbReference>
<comment type="catalytic activity">
    <reaction evidence="11 12">
        <text>a 6-O-methyl-2'-deoxyguanosine in DNA + L-cysteinyl-[protein] = S-methyl-L-cysteinyl-[protein] + a 2'-deoxyguanosine in DNA</text>
        <dbReference type="Rhea" id="RHEA:24000"/>
        <dbReference type="Rhea" id="RHEA-COMP:10131"/>
        <dbReference type="Rhea" id="RHEA-COMP:10132"/>
        <dbReference type="Rhea" id="RHEA-COMP:11367"/>
        <dbReference type="Rhea" id="RHEA-COMP:11368"/>
        <dbReference type="ChEBI" id="CHEBI:29950"/>
        <dbReference type="ChEBI" id="CHEBI:82612"/>
        <dbReference type="ChEBI" id="CHEBI:85445"/>
        <dbReference type="ChEBI" id="CHEBI:85448"/>
        <dbReference type="EC" id="2.1.1.63"/>
    </reaction>
</comment>
<comment type="subcellular location">
    <subcellularLocation>
        <location evidence="12">Cytoplasm</location>
    </subcellularLocation>
</comment>
<keyword evidence="5 12" id="KW-0808">Transferase</keyword>
<reference evidence="16 17" key="1">
    <citation type="submission" date="2017-10" db="EMBL/GenBank/DDBJ databases">
        <title>Frigbacter circumglobatus gen. nov. sp. nov., isolated from sediment cultured in situ.</title>
        <authorList>
            <person name="Zhao Z."/>
        </authorList>
    </citation>
    <scope>NUCLEOTIDE SEQUENCE [LARGE SCALE GENOMIC DNA]</scope>
    <source>
        <strain evidence="16 17">ZYL</strain>
    </source>
</reference>
<dbReference type="Gene3D" id="1.10.10.60">
    <property type="entry name" value="Homeodomain-like"/>
    <property type="match status" value="1"/>
</dbReference>
<dbReference type="SUPFAM" id="SSF53155">
    <property type="entry name" value="Methylated DNA-protein cysteine methyltransferase domain"/>
    <property type="match status" value="1"/>
</dbReference>
<dbReference type="InParanoid" id="A0A2G4YUG1"/>
<keyword evidence="4 12" id="KW-0489">Methyltransferase</keyword>
<dbReference type="FunFam" id="1.10.10.10:FF:000214">
    <property type="entry name" value="Methylated-DNA--protein-cysteine methyltransferase"/>
    <property type="match status" value="1"/>
</dbReference>
<evidence type="ECO:0000313" key="17">
    <source>
        <dbReference type="Proteomes" id="UP000229730"/>
    </source>
</evidence>
<dbReference type="InterPro" id="IPR004026">
    <property type="entry name" value="Ada_DNA_repair_Zn-bd"/>
</dbReference>
<proteinExistence type="inferred from homology"/>
<dbReference type="InterPro" id="IPR023546">
    <property type="entry name" value="MGMT"/>
</dbReference>
<dbReference type="InterPro" id="IPR008332">
    <property type="entry name" value="MethylG_MeTrfase_N"/>
</dbReference>
<dbReference type="InterPro" id="IPR018060">
    <property type="entry name" value="HTH_AraC"/>
</dbReference>
<feature type="active site" description="Nucleophile; methyl group acceptor from either O6-methylguanine or O4-methylthymine" evidence="13">
    <location>
        <position position="316"/>
    </location>
</feature>
<dbReference type="InterPro" id="IPR009057">
    <property type="entry name" value="Homeodomain-like_sf"/>
</dbReference>
<feature type="active site" description="Nucleophile; methyl group acceptor from methylphosphotriester" evidence="13">
    <location>
        <position position="36"/>
    </location>
</feature>
<gene>
    <name evidence="16" type="ORF">CRD36_04675</name>
</gene>
<feature type="binding site" evidence="14">
    <location>
        <position position="36"/>
    </location>
    <ligand>
        <name>Zn(2+)</name>
        <dbReference type="ChEBI" id="CHEBI:29105"/>
    </ligand>
</feature>
<dbReference type="AlphaFoldDB" id="A0A2G4YUG1"/>
<dbReference type="PIRSF" id="PIRSF000409">
    <property type="entry name" value="Ada"/>
    <property type="match status" value="1"/>
</dbReference>
<dbReference type="Proteomes" id="UP000229730">
    <property type="component" value="Unassembled WGS sequence"/>
</dbReference>
<dbReference type="Pfam" id="PF12833">
    <property type="entry name" value="HTH_18"/>
    <property type="match status" value="1"/>
</dbReference>
<dbReference type="InterPro" id="IPR035451">
    <property type="entry name" value="Ada-like_dom_sf"/>
</dbReference>
<evidence type="ECO:0000256" key="9">
    <source>
        <dbReference type="ARBA" id="ARBA00023163"/>
    </source>
</evidence>
<dbReference type="PROSITE" id="PS00374">
    <property type="entry name" value="MGMT"/>
    <property type="match status" value="1"/>
</dbReference>
<dbReference type="Gene3D" id="3.30.160.70">
    <property type="entry name" value="Methylated DNA-protein cysteine methyltransferase domain"/>
    <property type="match status" value="1"/>
</dbReference>
<evidence type="ECO:0000259" key="15">
    <source>
        <dbReference type="PROSITE" id="PS01124"/>
    </source>
</evidence>
<evidence type="ECO:0000256" key="3">
    <source>
        <dbReference type="ARBA" id="ARBA00022490"/>
    </source>
</evidence>
<protein>
    <recommendedName>
        <fullName evidence="12">Methylated-DNA--protein-cysteine methyltransferase</fullName>
        <ecNumber evidence="12">2.1.1.63</ecNumber>
    </recommendedName>
    <alternativeName>
        <fullName evidence="12">6-O-methylguanine-DNA methyltransferase</fullName>
        <shortName evidence="12">MGMT</shortName>
    </alternativeName>
    <alternativeName>
        <fullName evidence="12">O-6-methylguanine-DNA-alkyltransferase</fullName>
    </alternativeName>
</protein>
<sequence>MTKTLSFADKYRIILEKDASYEGIFFTAVKTTGIFCRPSCTARKPKSENVTFYNTVEEALLNGYRPCKVCRPMTPAEETPAYITQILQELADNPFEKIKDHHLRQRNIEPNRLRRWFKTHYGMTFQTYQRLLRINTAYEKITKGESVTHTAYDVGFESLSGFNSSYQTILGQSPTAPPKNIITITRFTTPLGPMFACASSRGLCLLEFTNRRMLESEFKDLCKRLNAVILPGKNLHLNQTQQEITEYFAGKRKTFTVALDTPGTTFQNSVWNLLQTIPYGETRSYQQQAERLGKPTAVRAVASANGYNRISIIIPCHRVIGKDGNLTGYGGGLERKKWLLNLEKSIP</sequence>
<dbReference type="GO" id="GO:0005737">
    <property type="term" value="C:cytoplasm"/>
    <property type="evidence" value="ECO:0007669"/>
    <property type="project" value="UniProtKB-SubCell"/>
</dbReference>
<dbReference type="NCBIfam" id="TIGR00589">
    <property type="entry name" value="ogt"/>
    <property type="match status" value="1"/>
</dbReference>
<dbReference type="InterPro" id="IPR016221">
    <property type="entry name" value="Bifunct_regulatory_prot_Ada"/>
</dbReference>
<keyword evidence="14" id="KW-0862">Zinc</keyword>
<evidence type="ECO:0000256" key="1">
    <source>
        <dbReference type="ARBA" id="ARBA00001286"/>
    </source>
</evidence>
<name>A0A2G4YUG1_9PROT</name>
<dbReference type="EC" id="2.1.1.63" evidence="12"/>